<reference evidence="11" key="3">
    <citation type="submission" date="2025-09" db="UniProtKB">
        <authorList>
            <consortium name="Ensembl"/>
        </authorList>
    </citation>
    <scope>IDENTIFICATION</scope>
</reference>
<comment type="subcellular location">
    <subcellularLocation>
        <location evidence="1">Chromosome</location>
    </subcellularLocation>
    <subcellularLocation>
        <location evidence="2">Nucleus</location>
        <location evidence="2">Nucleolus</location>
    </subcellularLocation>
</comment>
<dbReference type="RefSeq" id="XP_008314877.1">
    <property type="nucleotide sequence ID" value="XM_008316655.3"/>
</dbReference>
<feature type="compositionally biased region" description="Basic and acidic residues" evidence="10">
    <location>
        <begin position="21"/>
        <end position="34"/>
    </location>
</feature>
<dbReference type="PANTHER" id="PTHR13557:SF1">
    <property type="entry name" value="COILED-COIL DOMAIN-CONTAINING PROTEIN 86"/>
    <property type="match status" value="1"/>
</dbReference>
<feature type="compositionally biased region" description="Low complexity" evidence="10">
    <location>
        <begin position="114"/>
        <end position="127"/>
    </location>
</feature>
<feature type="compositionally biased region" description="Polar residues" evidence="10">
    <location>
        <begin position="265"/>
        <end position="286"/>
    </location>
</feature>
<reference evidence="11" key="2">
    <citation type="submission" date="2025-08" db="UniProtKB">
        <authorList>
            <consortium name="Ensembl"/>
        </authorList>
    </citation>
    <scope>IDENTIFICATION</scope>
</reference>
<keyword evidence="8" id="KW-0539">Nucleus</keyword>
<evidence type="ECO:0000256" key="4">
    <source>
        <dbReference type="ARBA" id="ARBA00022454"/>
    </source>
</evidence>
<feature type="compositionally biased region" description="Basic residues" evidence="10">
    <location>
        <begin position="242"/>
        <end position="252"/>
    </location>
</feature>
<keyword evidence="5" id="KW-0597">Phosphoprotein</keyword>
<dbReference type="AlphaFoldDB" id="A0A3P8UUV9"/>
<name>A0A3P8UUV9_CYNSE</name>
<evidence type="ECO:0000256" key="10">
    <source>
        <dbReference type="SAM" id="MobiDB-lite"/>
    </source>
</evidence>
<dbReference type="KEGG" id="csem:103383514"/>
<keyword evidence="7" id="KW-0175">Coiled coil</keyword>
<evidence type="ECO:0000256" key="6">
    <source>
        <dbReference type="ARBA" id="ARBA00022934"/>
    </source>
</evidence>
<dbReference type="RefSeq" id="XP_024914167.1">
    <property type="nucleotide sequence ID" value="XM_025058399.1"/>
</dbReference>
<evidence type="ECO:0000256" key="1">
    <source>
        <dbReference type="ARBA" id="ARBA00004286"/>
    </source>
</evidence>
<feature type="compositionally biased region" description="Basic and acidic residues" evidence="10">
    <location>
        <begin position="128"/>
        <end position="140"/>
    </location>
</feature>
<evidence type="ECO:0000256" key="9">
    <source>
        <dbReference type="ARBA" id="ARBA00093307"/>
    </source>
</evidence>
<dbReference type="GO" id="GO:0005730">
    <property type="term" value="C:nucleolus"/>
    <property type="evidence" value="ECO:0007669"/>
    <property type="project" value="UniProtKB-SubCell"/>
</dbReference>
<evidence type="ECO:0000256" key="5">
    <source>
        <dbReference type="ARBA" id="ARBA00022553"/>
    </source>
</evidence>
<dbReference type="STRING" id="244447.ENSCSEP00000004040"/>
<protein>
    <recommendedName>
        <fullName evidence="3">Coiled-coil domain-containing protein 86</fullName>
    </recommendedName>
</protein>
<dbReference type="GeneTree" id="ENSGT00390000017281"/>
<dbReference type="InParanoid" id="A0A3P8UUV9"/>
<comment type="function">
    <text evidence="9">Required for proper chromosome segregation during mitosis and error-free mitotic progression.</text>
</comment>
<dbReference type="PANTHER" id="PTHR13557">
    <property type="entry name" value="COILED-COIL DOMAIN-CONTAINING PROTEIN 86"/>
    <property type="match status" value="1"/>
</dbReference>
<dbReference type="InterPro" id="IPR026570">
    <property type="entry name" value="CCDC86"/>
</dbReference>
<reference evidence="11 12" key="1">
    <citation type="journal article" date="2014" name="Nat. Genet.">
        <title>Whole-genome sequence of a flatfish provides insights into ZW sex chromosome evolution and adaptation to a benthic lifestyle.</title>
        <authorList>
            <person name="Chen S."/>
            <person name="Zhang G."/>
            <person name="Shao C."/>
            <person name="Huang Q."/>
            <person name="Liu G."/>
            <person name="Zhang P."/>
            <person name="Song W."/>
            <person name="An N."/>
            <person name="Chalopin D."/>
            <person name="Volff J.N."/>
            <person name="Hong Y."/>
            <person name="Li Q."/>
            <person name="Sha Z."/>
            <person name="Zhou H."/>
            <person name="Xie M."/>
            <person name="Yu Q."/>
            <person name="Liu Y."/>
            <person name="Xiang H."/>
            <person name="Wang N."/>
            <person name="Wu K."/>
            <person name="Yang C."/>
            <person name="Zhou Q."/>
            <person name="Liao X."/>
            <person name="Yang L."/>
            <person name="Hu Q."/>
            <person name="Zhang J."/>
            <person name="Meng L."/>
            <person name="Jin L."/>
            <person name="Tian Y."/>
            <person name="Lian J."/>
            <person name="Yang J."/>
            <person name="Miao G."/>
            <person name="Liu S."/>
            <person name="Liang Z."/>
            <person name="Yan F."/>
            <person name="Li Y."/>
            <person name="Sun B."/>
            <person name="Zhang H."/>
            <person name="Zhang J."/>
            <person name="Zhu Y."/>
            <person name="Du M."/>
            <person name="Zhao Y."/>
            <person name="Schartl M."/>
            <person name="Tang Q."/>
            <person name="Wang J."/>
        </authorList>
    </citation>
    <scope>NUCLEOTIDE SEQUENCE</scope>
</reference>
<organism evidence="11 12">
    <name type="scientific">Cynoglossus semilaevis</name>
    <name type="common">Tongue sole</name>
    <dbReference type="NCBI Taxonomy" id="244447"/>
    <lineage>
        <taxon>Eukaryota</taxon>
        <taxon>Metazoa</taxon>
        <taxon>Chordata</taxon>
        <taxon>Craniata</taxon>
        <taxon>Vertebrata</taxon>
        <taxon>Euteleostomi</taxon>
        <taxon>Actinopterygii</taxon>
        <taxon>Neopterygii</taxon>
        <taxon>Teleostei</taxon>
        <taxon>Neoteleostei</taxon>
        <taxon>Acanthomorphata</taxon>
        <taxon>Carangaria</taxon>
        <taxon>Pleuronectiformes</taxon>
        <taxon>Pleuronectoidei</taxon>
        <taxon>Cynoglossidae</taxon>
        <taxon>Cynoglossinae</taxon>
        <taxon>Cynoglossus</taxon>
    </lineage>
</organism>
<keyword evidence="6" id="KW-0164">Citrullination</keyword>
<evidence type="ECO:0000256" key="7">
    <source>
        <dbReference type="ARBA" id="ARBA00023054"/>
    </source>
</evidence>
<keyword evidence="4" id="KW-0158">Chromosome</keyword>
<dbReference type="GeneID" id="103383514"/>
<feature type="region of interest" description="Disordered" evidence="10">
    <location>
        <begin position="206"/>
        <end position="286"/>
    </location>
</feature>
<evidence type="ECO:0000313" key="11">
    <source>
        <dbReference type="Ensembl" id="ENSCSEP00000004040.1"/>
    </source>
</evidence>
<dbReference type="OrthoDB" id="277961at2759"/>
<dbReference type="OMA" id="RVWKNRN"/>
<accession>A0A3P8UUV9</accession>
<feature type="compositionally biased region" description="Basic and acidic residues" evidence="10">
    <location>
        <begin position="206"/>
        <end position="233"/>
    </location>
</feature>
<evidence type="ECO:0000256" key="3">
    <source>
        <dbReference type="ARBA" id="ARBA00016738"/>
    </source>
</evidence>
<evidence type="ECO:0000256" key="2">
    <source>
        <dbReference type="ARBA" id="ARBA00004604"/>
    </source>
</evidence>
<feature type="region of interest" description="Disordered" evidence="10">
    <location>
        <begin position="1"/>
        <end position="165"/>
    </location>
</feature>
<evidence type="ECO:0000313" key="12">
    <source>
        <dbReference type="Proteomes" id="UP000265120"/>
    </source>
</evidence>
<sequence>MSKRKREKLDEKAVSEAGDMETDKVQDPPPETRRTRSGRTVRPPVAQLESKKPATTSTRRTRRSVLQELPVEQENTDKPEQKLEICPEENSEISSEPVPEQTERIESTDAGDVDQSSSPDPSAPASRDTAEKVPGKDKPRLGQSAKQNPVIPLGKPKSGRVWKNRNKQRFSALLRDKPLCSSWDKKMKAKQEKQLVKQFALQLTEEKAKQKEEKRKRREDNLKRRAENERKAEIVQVIKNTTKIKRMKKKQLRKIEKRDTLAMLQKTQKQNSKTKGQKSNTGKELT</sequence>
<keyword evidence="12" id="KW-1185">Reference proteome</keyword>
<dbReference type="CTD" id="79080"/>
<feature type="compositionally biased region" description="Basic and acidic residues" evidence="10">
    <location>
        <begin position="75"/>
        <end position="85"/>
    </location>
</feature>
<evidence type="ECO:0000256" key="8">
    <source>
        <dbReference type="ARBA" id="ARBA00023242"/>
    </source>
</evidence>
<dbReference type="Proteomes" id="UP000265120">
    <property type="component" value="Chromosome 9"/>
</dbReference>
<proteinExistence type="predicted"/>
<dbReference type="Ensembl" id="ENSCSET00000004089.1">
    <property type="protein sequence ID" value="ENSCSEP00000004040.1"/>
    <property type="gene ID" value="ENSCSEG00000002637.1"/>
</dbReference>
<dbReference type="GO" id="GO:0005694">
    <property type="term" value="C:chromosome"/>
    <property type="evidence" value="ECO:0007669"/>
    <property type="project" value="UniProtKB-SubCell"/>
</dbReference>